<dbReference type="InterPro" id="IPR029058">
    <property type="entry name" value="AB_hydrolase_fold"/>
</dbReference>
<accession>A0A814MUM1</accession>
<evidence type="ECO:0008006" key="4">
    <source>
        <dbReference type="Google" id="ProtNLM"/>
    </source>
</evidence>
<reference evidence="1" key="1">
    <citation type="submission" date="2021-02" db="EMBL/GenBank/DDBJ databases">
        <authorList>
            <person name="Nowell W R."/>
        </authorList>
    </citation>
    <scope>NUCLEOTIDE SEQUENCE</scope>
</reference>
<name>A0A814MUM1_9BILA</name>
<organism evidence="1 3">
    <name type="scientific">Didymodactylos carnosus</name>
    <dbReference type="NCBI Taxonomy" id="1234261"/>
    <lineage>
        <taxon>Eukaryota</taxon>
        <taxon>Metazoa</taxon>
        <taxon>Spiralia</taxon>
        <taxon>Gnathifera</taxon>
        <taxon>Rotifera</taxon>
        <taxon>Eurotatoria</taxon>
        <taxon>Bdelloidea</taxon>
        <taxon>Philodinida</taxon>
        <taxon>Philodinidae</taxon>
        <taxon>Didymodactylos</taxon>
    </lineage>
</organism>
<dbReference type="EMBL" id="CAJOBC010005051">
    <property type="protein sequence ID" value="CAF3849905.1"/>
    <property type="molecule type" value="Genomic_DNA"/>
</dbReference>
<protein>
    <recommendedName>
        <fullName evidence="4">Serine aminopeptidase S33 domain-containing protein</fullName>
    </recommendedName>
</protein>
<dbReference type="PANTHER" id="PTHR12277:SF81">
    <property type="entry name" value="PROTEIN ABHD13"/>
    <property type="match status" value="1"/>
</dbReference>
<evidence type="ECO:0000313" key="1">
    <source>
        <dbReference type="EMBL" id="CAF1084291.1"/>
    </source>
</evidence>
<sequence length="319" mass="35625">MSFVTTKLLYPYPKPPSYSIASHPEHLIWIPTADAATPLIPCFYYPSESENARFFLIFCHGNGCDIGSMHTLMIDYRSALNVHILAFEFPSYGLCSGTPSEAAINNHTKHAFHFVHNIIGWPAENIIFYGHSMGSGTACFATSYFLQNHIPIGGLILQSAFKSLSDVARDTLAIFRYLFTSIWNNVEEMKFITCPVLLMHGARDSLIALEHSQRLCDACVSDKKHLAVIDYGDHNTIRAEDRVEHIRQFLNENFLNNHQRLPLPSLHLDEKYWTAPNSVSQPAVDTATGGLFSNLLGLSTASVNVVSSSLRWTRSSLSS</sequence>
<keyword evidence="3" id="KW-1185">Reference proteome</keyword>
<comment type="caution">
    <text evidence="1">The sequence shown here is derived from an EMBL/GenBank/DDBJ whole genome shotgun (WGS) entry which is preliminary data.</text>
</comment>
<proteinExistence type="predicted"/>
<dbReference type="Proteomes" id="UP000681722">
    <property type="component" value="Unassembled WGS sequence"/>
</dbReference>
<dbReference type="EMBL" id="CAJNOQ010005052">
    <property type="protein sequence ID" value="CAF1084291.1"/>
    <property type="molecule type" value="Genomic_DNA"/>
</dbReference>
<dbReference type="SUPFAM" id="SSF53474">
    <property type="entry name" value="alpha/beta-Hydrolases"/>
    <property type="match status" value="1"/>
</dbReference>
<dbReference type="AlphaFoldDB" id="A0A814MUM1"/>
<dbReference type="PANTHER" id="PTHR12277">
    <property type="entry name" value="ALPHA/BETA HYDROLASE DOMAIN-CONTAINING PROTEIN"/>
    <property type="match status" value="1"/>
</dbReference>
<dbReference type="Proteomes" id="UP000663829">
    <property type="component" value="Unassembled WGS sequence"/>
</dbReference>
<evidence type="ECO:0000313" key="2">
    <source>
        <dbReference type="EMBL" id="CAF3849905.1"/>
    </source>
</evidence>
<evidence type="ECO:0000313" key="3">
    <source>
        <dbReference type="Proteomes" id="UP000663829"/>
    </source>
</evidence>
<dbReference type="OrthoDB" id="10249433at2759"/>
<gene>
    <name evidence="1" type="ORF">GPM918_LOCUS17926</name>
    <name evidence="2" type="ORF">SRO942_LOCUS17922</name>
</gene>
<dbReference type="Gene3D" id="3.40.50.1820">
    <property type="entry name" value="alpha/beta hydrolase"/>
    <property type="match status" value="1"/>
</dbReference>